<evidence type="ECO:0008006" key="4">
    <source>
        <dbReference type="Google" id="ProtNLM"/>
    </source>
</evidence>
<keyword evidence="1" id="KW-1133">Transmembrane helix</keyword>
<feature type="transmembrane region" description="Helical" evidence="1">
    <location>
        <begin position="42"/>
        <end position="64"/>
    </location>
</feature>
<dbReference type="Proteomes" id="UP001501475">
    <property type="component" value="Unassembled WGS sequence"/>
</dbReference>
<gene>
    <name evidence="2" type="ORF">GCM10009810_38940</name>
</gene>
<keyword evidence="3" id="KW-1185">Reference proteome</keyword>
<name>A0ABN2L7M2_9MICO</name>
<dbReference type="EMBL" id="BAAAPN010000107">
    <property type="protein sequence ID" value="GAA1778198.1"/>
    <property type="molecule type" value="Genomic_DNA"/>
</dbReference>
<evidence type="ECO:0000313" key="3">
    <source>
        <dbReference type="Proteomes" id="UP001501475"/>
    </source>
</evidence>
<reference evidence="2 3" key="1">
    <citation type="journal article" date="2019" name="Int. J. Syst. Evol. Microbiol.">
        <title>The Global Catalogue of Microorganisms (GCM) 10K type strain sequencing project: providing services to taxonomists for standard genome sequencing and annotation.</title>
        <authorList>
            <consortium name="The Broad Institute Genomics Platform"/>
            <consortium name="The Broad Institute Genome Sequencing Center for Infectious Disease"/>
            <person name="Wu L."/>
            <person name="Ma J."/>
        </authorList>
    </citation>
    <scope>NUCLEOTIDE SEQUENCE [LARGE SCALE GENOMIC DNA]</scope>
    <source>
        <strain evidence="2 3">JCM 15591</strain>
    </source>
</reference>
<sequence length="342" mass="38167">MRILYRDQTFPTVVAALVITLTASILGLAIRSSDMMWSGRLACIALVGCLFVTWSAVPISMLAYENMRPDTAAKKILQDLNANTVARYGLVDILRGETGQVTISLRSDGLDYSRHDPLRAFHELVQQAILAKDRLLLGNLLSLLFERVAKILDAPWPSDSLASADWRIRAKIRSRIRFPQDDQLAVAVHALHYVVRLARNLKRDWGSLDVGRHSAEYNIAKFAACLAARHGTEAIGSVALTAIARISLEYKDITPYGRVEPLNLLSRTIRALDASNRSTEVSLALSLIALIECNTKQLSDGRGDPLYATLTPEHTMRLDAIRRDWGEELWKSKIKDVDPWRA</sequence>
<comment type="caution">
    <text evidence="2">The sequence shown here is derived from an EMBL/GenBank/DDBJ whole genome shotgun (WGS) entry which is preliminary data.</text>
</comment>
<proteinExistence type="predicted"/>
<protein>
    <recommendedName>
        <fullName evidence="4">DUF2254 domain-containing protein</fullName>
    </recommendedName>
</protein>
<evidence type="ECO:0000313" key="2">
    <source>
        <dbReference type="EMBL" id="GAA1778198.1"/>
    </source>
</evidence>
<accession>A0ABN2L7M2</accession>
<keyword evidence="1" id="KW-0472">Membrane</keyword>
<organism evidence="2 3">
    <name type="scientific">Nostocoides vanveenii</name>
    <dbReference type="NCBI Taxonomy" id="330835"/>
    <lineage>
        <taxon>Bacteria</taxon>
        <taxon>Bacillati</taxon>
        <taxon>Actinomycetota</taxon>
        <taxon>Actinomycetes</taxon>
        <taxon>Micrococcales</taxon>
        <taxon>Intrasporangiaceae</taxon>
        <taxon>Nostocoides</taxon>
    </lineage>
</organism>
<evidence type="ECO:0000256" key="1">
    <source>
        <dbReference type="SAM" id="Phobius"/>
    </source>
</evidence>
<keyword evidence="1" id="KW-0812">Transmembrane</keyword>
<feature type="transmembrane region" description="Helical" evidence="1">
    <location>
        <begin position="12"/>
        <end position="30"/>
    </location>
</feature>